<dbReference type="InterPro" id="IPR016167">
    <property type="entry name" value="FAD-bd_PCMH_sub1"/>
</dbReference>
<dbReference type="STRING" id="449.LHA_2515"/>
<proteinExistence type="predicted"/>
<dbReference type="HOGENOM" id="CLU_1775097_0_0_6"/>
<keyword evidence="1" id="KW-0285">Flavoprotein</keyword>
<name>A0A0A8UXQ2_LEGHA</name>
<gene>
    <name evidence="3" type="ORF">LHA_2515</name>
</gene>
<dbReference type="OrthoDB" id="9811557at2"/>
<dbReference type="KEGG" id="lha:LHA_2515"/>
<dbReference type="Pfam" id="PF01565">
    <property type="entry name" value="FAD_binding_4"/>
    <property type="match status" value="1"/>
</dbReference>
<dbReference type="Proteomes" id="UP000032803">
    <property type="component" value="Chromosome I"/>
</dbReference>
<dbReference type="InterPro" id="IPR006094">
    <property type="entry name" value="Oxid_FAD_bind_N"/>
</dbReference>
<dbReference type="AlphaFoldDB" id="A0A0A8UXQ2"/>
<protein>
    <recommendedName>
        <fullName evidence="2">FAD linked oxidase N-terminal domain-containing protein</fullName>
    </recommendedName>
</protein>
<dbReference type="InterPro" id="IPR036318">
    <property type="entry name" value="FAD-bd_PCMH-like_sf"/>
</dbReference>
<reference evidence="4" key="1">
    <citation type="submission" date="2014-09" db="EMBL/GenBank/DDBJ databases">
        <authorList>
            <person name="Gomez-Valero L."/>
        </authorList>
    </citation>
    <scope>NUCLEOTIDE SEQUENCE [LARGE SCALE GENOMIC DNA]</scope>
    <source>
        <strain evidence="4">ATCC35250</strain>
    </source>
</reference>
<evidence type="ECO:0000313" key="3">
    <source>
        <dbReference type="EMBL" id="CEK11524.1"/>
    </source>
</evidence>
<sequence>MNKTTIPDVFFEKLQGSGIVVRDPELIARYERNTLDAKAQIGAVYQPSCKEDIQKLVSIAKEHQIVLYPISTGHNWGLGSAILTHKRSIVVELSKFFSQALIKKYLSKLIPLVDLLDISLNYSRGYPTNTIYLYGISFLLMLQQRI</sequence>
<evidence type="ECO:0000259" key="2">
    <source>
        <dbReference type="Pfam" id="PF01565"/>
    </source>
</evidence>
<dbReference type="Gene3D" id="3.30.43.10">
    <property type="entry name" value="Uridine Diphospho-n-acetylenolpyruvylglucosamine Reductase, domain 2"/>
    <property type="match status" value="1"/>
</dbReference>
<keyword evidence="4" id="KW-1185">Reference proteome</keyword>
<accession>A0A0A8UXQ2</accession>
<dbReference type="RefSeq" id="WP_045106708.1">
    <property type="nucleotide sequence ID" value="NZ_LN681225.1"/>
</dbReference>
<organism evidence="3 4">
    <name type="scientific">Legionella hackeliae</name>
    <dbReference type="NCBI Taxonomy" id="449"/>
    <lineage>
        <taxon>Bacteria</taxon>
        <taxon>Pseudomonadati</taxon>
        <taxon>Pseudomonadota</taxon>
        <taxon>Gammaproteobacteria</taxon>
        <taxon>Legionellales</taxon>
        <taxon>Legionellaceae</taxon>
        <taxon>Legionella</taxon>
    </lineage>
</organism>
<dbReference type="EMBL" id="LN681225">
    <property type="protein sequence ID" value="CEK11524.1"/>
    <property type="molecule type" value="Genomic_DNA"/>
</dbReference>
<feature type="domain" description="FAD linked oxidase N-terminal" evidence="2">
    <location>
        <begin position="43"/>
        <end position="98"/>
    </location>
</feature>
<keyword evidence="1" id="KW-0274">FAD</keyword>
<evidence type="ECO:0000256" key="1">
    <source>
        <dbReference type="ARBA" id="ARBA00022827"/>
    </source>
</evidence>
<evidence type="ECO:0000313" key="4">
    <source>
        <dbReference type="Proteomes" id="UP000032803"/>
    </source>
</evidence>
<dbReference type="GO" id="GO:0050660">
    <property type="term" value="F:flavin adenine dinucleotide binding"/>
    <property type="evidence" value="ECO:0007669"/>
    <property type="project" value="InterPro"/>
</dbReference>
<dbReference type="PATRIC" id="fig|449.7.peg.1100"/>
<dbReference type="SUPFAM" id="SSF56176">
    <property type="entry name" value="FAD-binding/transporter-associated domain-like"/>
    <property type="match status" value="1"/>
</dbReference>